<dbReference type="Pfam" id="PF13490">
    <property type="entry name" value="zf-HC2"/>
    <property type="match status" value="1"/>
</dbReference>
<dbReference type="InterPro" id="IPR024020">
    <property type="entry name" value="Anit_sigma_mycothiol_RsrA"/>
</dbReference>
<dbReference type="NCBIfam" id="TIGR03988">
    <property type="entry name" value="antisig_RsrA"/>
    <property type="match status" value="1"/>
</dbReference>
<comment type="caution">
    <text evidence="3">The sequence shown here is derived from an EMBL/GenBank/DDBJ whole genome shotgun (WGS) entry which is preliminary data.</text>
</comment>
<gene>
    <name evidence="3" type="ORF">GCM10025864_29420</name>
</gene>
<evidence type="ECO:0000259" key="2">
    <source>
        <dbReference type="Pfam" id="PF13490"/>
    </source>
</evidence>
<dbReference type="EMBL" id="BSUK01000001">
    <property type="protein sequence ID" value="GMA25183.1"/>
    <property type="molecule type" value="Genomic_DNA"/>
</dbReference>
<protein>
    <recommendedName>
        <fullName evidence="2">Putative zinc-finger domain-containing protein</fullName>
    </recommendedName>
</protein>
<evidence type="ECO:0000256" key="1">
    <source>
        <dbReference type="SAM" id="MobiDB-lite"/>
    </source>
</evidence>
<organism evidence="3 4">
    <name type="scientific">Luteimicrobium album</name>
    <dbReference type="NCBI Taxonomy" id="1054550"/>
    <lineage>
        <taxon>Bacteria</taxon>
        <taxon>Bacillati</taxon>
        <taxon>Actinomycetota</taxon>
        <taxon>Actinomycetes</taxon>
        <taxon>Micrococcales</taxon>
        <taxon>Luteimicrobium</taxon>
    </lineage>
</organism>
<name>A0ABQ6I337_9MICO</name>
<keyword evidence="4" id="KW-1185">Reference proteome</keyword>
<evidence type="ECO:0000313" key="4">
    <source>
        <dbReference type="Proteomes" id="UP001157091"/>
    </source>
</evidence>
<sequence length="106" mass="11703">MSRNVPSGDADAAEGIEPIPHAVSEGGECDHVVEHLWEYLDSEMTEDDAARMRAHLAHCSPCLAELSLDELVRQLLRRSCADRAPETLRARLYAQFSATAVITREA</sequence>
<dbReference type="InterPro" id="IPR027383">
    <property type="entry name" value="Znf_put"/>
</dbReference>
<feature type="domain" description="Putative zinc-finger" evidence="2">
    <location>
        <begin position="29"/>
        <end position="62"/>
    </location>
</feature>
<evidence type="ECO:0000313" key="3">
    <source>
        <dbReference type="EMBL" id="GMA25183.1"/>
    </source>
</evidence>
<dbReference type="Proteomes" id="UP001157091">
    <property type="component" value="Unassembled WGS sequence"/>
</dbReference>
<proteinExistence type="predicted"/>
<dbReference type="RefSeq" id="WP_284293863.1">
    <property type="nucleotide sequence ID" value="NZ_BSUK01000001.1"/>
</dbReference>
<feature type="region of interest" description="Disordered" evidence="1">
    <location>
        <begin position="1"/>
        <end position="25"/>
    </location>
</feature>
<reference evidence="4" key="1">
    <citation type="journal article" date="2019" name="Int. J. Syst. Evol. Microbiol.">
        <title>The Global Catalogue of Microorganisms (GCM) 10K type strain sequencing project: providing services to taxonomists for standard genome sequencing and annotation.</title>
        <authorList>
            <consortium name="The Broad Institute Genomics Platform"/>
            <consortium name="The Broad Institute Genome Sequencing Center for Infectious Disease"/>
            <person name="Wu L."/>
            <person name="Ma J."/>
        </authorList>
    </citation>
    <scope>NUCLEOTIDE SEQUENCE [LARGE SCALE GENOMIC DNA]</scope>
    <source>
        <strain evidence="4">NBRC 106348</strain>
    </source>
</reference>
<accession>A0ABQ6I337</accession>